<dbReference type="InterPro" id="IPR036390">
    <property type="entry name" value="WH_DNA-bd_sf"/>
</dbReference>
<evidence type="ECO:0000256" key="5">
    <source>
        <dbReference type="ARBA" id="ARBA00058938"/>
    </source>
</evidence>
<keyword evidence="10" id="KW-1185">Reference proteome</keyword>
<gene>
    <name evidence="9" type="ORF">BA062_28990</name>
</gene>
<dbReference type="PROSITE" id="PS51077">
    <property type="entry name" value="HTH_ICLR"/>
    <property type="match status" value="1"/>
</dbReference>
<sequence>MEAERETGVRGVKSAARTVELLELLASRQNRPARLRELSDALGAPRSSVYALIRTLVEHGWVRADASGTQYSIGIRALLAGTTYLDTDPYLRIVQPLITDLSAELDETIHYGRLDRGDIVYLATKESSKYIRPFSRVGRRLPAFSTSMGKSLLCERLETGIDEHVPEEVTPLTPNTLVERADLIADLELTRERGYAIDNEENYAGVTCFGFALRYSTPPTDAISCSVPISGLTEARRAEIIDAMQRTRLAIERMAPVDLAATADLTAGH</sequence>
<dbReference type="InterPro" id="IPR036388">
    <property type="entry name" value="WH-like_DNA-bd_sf"/>
</dbReference>
<evidence type="ECO:0000256" key="2">
    <source>
        <dbReference type="ARBA" id="ARBA00023015"/>
    </source>
</evidence>
<name>A0A318LKM7_9PSEU</name>
<dbReference type="SMART" id="SM00346">
    <property type="entry name" value="HTH_ICLR"/>
    <property type="match status" value="1"/>
</dbReference>
<dbReference type="Pfam" id="PF09339">
    <property type="entry name" value="HTH_IclR"/>
    <property type="match status" value="1"/>
</dbReference>
<accession>A0A318LKM7</accession>
<comment type="caution">
    <text evidence="9">The sequence shown here is derived from an EMBL/GenBank/DDBJ whole genome shotgun (WGS) entry which is preliminary data.</text>
</comment>
<dbReference type="PANTHER" id="PTHR30136">
    <property type="entry name" value="HELIX-TURN-HELIX TRANSCRIPTIONAL REGULATOR, ICLR FAMILY"/>
    <property type="match status" value="1"/>
</dbReference>
<proteinExistence type="predicted"/>
<dbReference type="EMBL" id="MASU01000013">
    <property type="protein sequence ID" value="PXY24265.1"/>
    <property type="molecule type" value="Genomic_DNA"/>
</dbReference>
<evidence type="ECO:0000313" key="9">
    <source>
        <dbReference type="EMBL" id="PXY24265.1"/>
    </source>
</evidence>
<dbReference type="PROSITE" id="PS51078">
    <property type="entry name" value="ICLR_ED"/>
    <property type="match status" value="1"/>
</dbReference>
<dbReference type="AlphaFoldDB" id="A0A318LKM7"/>
<evidence type="ECO:0000259" key="8">
    <source>
        <dbReference type="PROSITE" id="PS51078"/>
    </source>
</evidence>
<dbReference type="FunFam" id="1.10.10.10:FF:000056">
    <property type="entry name" value="IclR family transcriptional regulator"/>
    <property type="match status" value="1"/>
</dbReference>
<feature type="domain" description="IclR-ED" evidence="8">
    <location>
        <begin position="76"/>
        <end position="257"/>
    </location>
</feature>
<dbReference type="InterPro" id="IPR029016">
    <property type="entry name" value="GAF-like_dom_sf"/>
</dbReference>
<dbReference type="GO" id="GO:0003700">
    <property type="term" value="F:DNA-binding transcription factor activity"/>
    <property type="evidence" value="ECO:0007669"/>
    <property type="project" value="TreeGrafter"/>
</dbReference>
<dbReference type="InterPro" id="IPR050707">
    <property type="entry name" value="HTH_MetabolicPath_Reg"/>
</dbReference>
<keyword evidence="1" id="KW-0319">Glycerol metabolism</keyword>
<feature type="domain" description="HTH iclR-type" evidence="7">
    <location>
        <begin position="12"/>
        <end position="75"/>
    </location>
</feature>
<keyword evidence="3" id="KW-0238">DNA-binding</keyword>
<dbReference type="RefSeq" id="WP_168214126.1">
    <property type="nucleotide sequence ID" value="NZ_JBHVKT010000018.1"/>
</dbReference>
<dbReference type="GO" id="GO:0006071">
    <property type="term" value="P:glycerol metabolic process"/>
    <property type="evidence" value="ECO:0007669"/>
    <property type="project" value="UniProtKB-KW"/>
</dbReference>
<keyword evidence="2" id="KW-0805">Transcription regulation</keyword>
<reference evidence="9 10" key="1">
    <citation type="submission" date="2016-07" db="EMBL/GenBank/DDBJ databases">
        <title>Draft genome sequence of Prauserella sp. YIM 121212, isolated from alkaline soil.</title>
        <authorList>
            <person name="Ruckert C."/>
            <person name="Albersmeier A."/>
            <person name="Jiang C.-L."/>
            <person name="Jiang Y."/>
            <person name="Kalinowski J."/>
            <person name="Schneider O."/>
            <person name="Winkler A."/>
            <person name="Zotchev S.B."/>
        </authorList>
    </citation>
    <scope>NUCLEOTIDE SEQUENCE [LARGE SCALE GENOMIC DNA]</scope>
    <source>
        <strain evidence="9 10">YIM 121212</strain>
    </source>
</reference>
<evidence type="ECO:0000259" key="7">
    <source>
        <dbReference type="PROSITE" id="PS51077"/>
    </source>
</evidence>
<evidence type="ECO:0000313" key="10">
    <source>
        <dbReference type="Proteomes" id="UP000247892"/>
    </source>
</evidence>
<dbReference type="SUPFAM" id="SSF46785">
    <property type="entry name" value="Winged helix' DNA-binding domain"/>
    <property type="match status" value="1"/>
</dbReference>
<evidence type="ECO:0000256" key="3">
    <source>
        <dbReference type="ARBA" id="ARBA00023125"/>
    </source>
</evidence>
<dbReference type="Proteomes" id="UP000247892">
    <property type="component" value="Unassembled WGS sequence"/>
</dbReference>
<dbReference type="Pfam" id="PF01614">
    <property type="entry name" value="IclR_C"/>
    <property type="match status" value="1"/>
</dbReference>
<dbReference type="InterPro" id="IPR005471">
    <property type="entry name" value="Tscrpt_reg_IclR_N"/>
</dbReference>
<dbReference type="Gene3D" id="1.10.10.10">
    <property type="entry name" value="Winged helix-like DNA-binding domain superfamily/Winged helix DNA-binding domain"/>
    <property type="match status" value="1"/>
</dbReference>
<dbReference type="PANTHER" id="PTHR30136:SF24">
    <property type="entry name" value="HTH-TYPE TRANSCRIPTIONAL REPRESSOR ALLR"/>
    <property type="match status" value="1"/>
</dbReference>
<protein>
    <recommendedName>
        <fullName evidence="6">Glycerol operon regulatory protein</fullName>
    </recommendedName>
</protein>
<keyword evidence="4" id="KW-0804">Transcription</keyword>
<dbReference type="GO" id="GO:0003677">
    <property type="term" value="F:DNA binding"/>
    <property type="evidence" value="ECO:0007669"/>
    <property type="project" value="UniProtKB-KW"/>
</dbReference>
<evidence type="ECO:0000256" key="4">
    <source>
        <dbReference type="ARBA" id="ARBA00023163"/>
    </source>
</evidence>
<evidence type="ECO:0000256" key="1">
    <source>
        <dbReference type="ARBA" id="ARBA00022798"/>
    </source>
</evidence>
<organism evidence="9 10">
    <name type="scientific">Prauserella flavalba</name>
    <dbReference type="NCBI Taxonomy" id="1477506"/>
    <lineage>
        <taxon>Bacteria</taxon>
        <taxon>Bacillati</taxon>
        <taxon>Actinomycetota</taxon>
        <taxon>Actinomycetes</taxon>
        <taxon>Pseudonocardiales</taxon>
        <taxon>Pseudonocardiaceae</taxon>
        <taxon>Prauserella</taxon>
    </lineage>
</organism>
<comment type="function">
    <text evidence="5">May be an activator protein for the gylABX operon.</text>
</comment>
<evidence type="ECO:0000256" key="6">
    <source>
        <dbReference type="ARBA" id="ARBA00070406"/>
    </source>
</evidence>
<dbReference type="GO" id="GO:0045892">
    <property type="term" value="P:negative regulation of DNA-templated transcription"/>
    <property type="evidence" value="ECO:0007669"/>
    <property type="project" value="TreeGrafter"/>
</dbReference>
<dbReference type="Gene3D" id="3.30.450.40">
    <property type="match status" value="1"/>
</dbReference>
<dbReference type="InterPro" id="IPR014757">
    <property type="entry name" value="Tscrpt_reg_IclR_C"/>
</dbReference>
<dbReference type="SUPFAM" id="SSF55781">
    <property type="entry name" value="GAF domain-like"/>
    <property type="match status" value="1"/>
</dbReference>